<dbReference type="PANTHER" id="PTHR33872">
    <property type="entry name" value="DNA POLYMERASE EPSILON CATALYTIC SUBUNIT A"/>
    <property type="match status" value="1"/>
</dbReference>
<dbReference type="AlphaFoldDB" id="A0ABD1YFE4"/>
<dbReference type="Proteomes" id="UP001605036">
    <property type="component" value="Unassembled WGS sequence"/>
</dbReference>
<feature type="compositionally biased region" description="Basic residues" evidence="1">
    <location>
        <begin position="30"/>
        <end position="40"/>
    </location>
</feature>
<name>A0ABD1YFE4_9MARC</name>
<dbReference type="EMBL" id="JBHFFA010000004">
    <property type="protein sequence ID" value="KAL2629114.1"/>
    <property type="molecule type" value="Genomic_DNA"/>
</dbReference>
<comment type="caution">
    <text evidence="2">The sequence shown here is derived from an EMBL/GenBank/DDBJ whole genome shotgun (WGS) entry which is preliminary data.</text>
</comment>
<sequence length="85" mass="9825">MGSLPAGWSTNPPCEKKVLRRSTSSMTRSQVHRFWRAKHSQSREHLKDAQRALALARNQSIISETSEVGRDDYCYRDIHNQRAEV</sequence>
<evidence type="ECO:0000313" key="2">
    <source>
        <dbReference type="EMBL" id="KAL2629114.1"/>
    </source>
</evidence>
<evidence type="ECO:0000256" key="1">
    <source>
        <dbReference type="SAM" id="MobiDB-lite"/>
    </source>
</evidence>
<evidence type="ECO:0000313" key="3">
    <source>
        <dbReference type="Proteomes" id="UP001605036"/>
    </source>
</evidence>
<reference evidence="2 3" key="1">
    <citation type="submission" date="2024-09" db="EMBL/GenBank/DDBJ databases">
        <title>Chromosome-scale assembly of Riccia fluitans.</title>
        <authorList>
            <person name="Paukszto L."/>
            <person name="Sawicki J."/>
            <person name="Karawczyk K."/>
            <person name="Piernik-Szablinska J."/>
            <person name="Szczecinska M."/>
            <person name="Mazdziarz M."/>
        </authorList>
    </citation>
    <scope>NUCLEOTIDE SEQUENCE [LARGE SCALE GENOMIC DNA]</scope>
    <source>
        <strain evidence="2">Rf_01</strain>
        <tissue evidence="2">Aerial parts of the thallus</tissue>
    </source>
</reference>
<protein>
    <submittedName>
        <fullName evidence="2">Uncharacterized protein</fullName>
    </submittedName>
</protein>
<feature type="region of interest" description="Disordered" evidence="1">
    <location>
        <begin position="1"/>
        <end position="42"/>
    </location>
</feature>
<dbReference type="PANTHER" id="PTHR33872:SF2">
    <property type="entry name" value="DNA POLYMERASE EPSILON CATALYTIC SUBUNIT A"/>
    <property type="match status" value="1"/>
</dbReference>
<proteinExistence type="predicted"/>
<accession>A0ABD1YFE4</accession>
<keyword evidence="3" id="KW-1185">Reference proteome</keyword>
<organism evidence="2 3">
    <name type="scientific">Riccia fluitans</name>
    <dbReference type="NCBI Taxonomy" id="41844"/>
    <lineage>
        <taxon>Eukaryota</taxon>
        <taxon>Viridiplantae</taxon>
        <taxon>Streptophyta</taxon>
        <taxon>Embryophyta</taxon>
        <taxon>Marchantiophyta</taxon>
        <taxon>Marchantiopsida</taxon>
        <taxon>Marchantiidae</taxon>
        <taxon>Marchantiales</taxon>
        <taxon>Ricciaceae</taxon>
        <taxon>Riccia</taxon>
    </lineage>
</organism>
<gene>
    <name evidence="2" type="ORF">R1flu_013800</name>
</gene>